<gene>
    <name evidence="2" type="ORF">scyTo_0002835</name>
</gene>
<proteinExistence type="predicted"/>
<dbReference type="OrthoDB" id="196547at2759"/>
<evidence type="ECO:0000259" key="1">
    <source>
        <dbReference type="PROSITE" id="PS50132"/>
    </source>
</evidence>
<dbReference type="Gene3D" id="1.10.196.10">
    <property type="match status" value="1"/>
</dbReference>
<evidence type="ECO:0000313" key="2">
    <source>
        <dbReference type="EMBL" id="GCB73754.1"/>
    </source>
</evidence>
<comment type="caution">
    <text evidence="2">The sequence shown here is derived from an EMBL/GenBank/DDBJ whole genome shotgun (WGS) entry which is preliminary data.</text>
</comment>
<name>A0A401PKU2_SCYTO</name>
<dbReference type="SMART" id="SM00315">
    <property type="entry name" value="RGS"/>
    <property type="match status" value="1"/>
</dbReference>
<dbReference type="FunFam" id="1.10.167.10:FF:000001">
    <property type="entry name" value="Putative regulator of g-protein signaling 12"/>
    <property type="match status" value="1"/>
</dbReference>
<dbReference type="PANTHER" id="PTHR10845:SF42">
    <property type="entry name" value="REGULATOR OF G-PROTEIN SIGNALING 5"/>
    <property type="match status" value="1"/>
</dbReference>
<sequence>MCKGLAALPATCLERAKGIKTKLGILLQKPEMITDYIIPYSDKTEKLAKPQRPSQIEVMQWRESLEKLLMNNYGQVAFKTFLQSEHSEENIEFWMACEDYKATKSPIKMVSKAKKIYEDFMEKEAPKEINVDHYTKEITVKSLAEPSTSTFELAQKRVLTLMEKDSFSRFLKSELYLELIK</sequence>
<reference evidence="2 3" key="1">
    <citation type="journal article" date="2018" name="Nat. Ecol. Evol.">
        <title>Shark genomes provide insights into elasmobranch evolution and the origin of vertebrates.</title>
        <authorList>
            <person name="Hara Y"/>
            <person name="Yamaguchi K"/>
            <person name="Onimaru K"/>
            <person name="Kadota M"/>
            <person name="Koyanagi M"/>
            <person name="Keeley SD"/>
            <person name="Tatsumi K"/>
            <person name="Tanaka K"/>
            <person name="Motone F"/>
            <person name="Kageyama Y"/>
            <person name="Nozu R"/>
            <person name="Adachi N"/>
            <person name="Nishimura O"/>
            <person name="Nakagawa R"/>
            <person name="Tanegashima C"/>
            <person name="Kiyatake I"/>
            <person name="Matsumoto R"/>
            <person name="Murakumo K"/>
            <person name="Nishida K"/>
            <person name="Terakita A"/>
            <person name="Kuratani S"/>
            <person name="Sato K"/>
            <person name="Hyodo S Kuraku.S."/>
        </authorList>
    </citation>
    <scope>NUCLEOTIDE SEQUENCE [LARGE SCALE GENOMIC DNA]</scope>
</reference>
<dbReference type="PROSITE" id="PS50132">
    <property type="entry name" value="RGS"/>
    <property type="match status" value="1"/>
</dbReference>
<dbReference type="Pfam" id="PF00615">
    <property type="entry name" value="RGS"/>
    <property type="match status" value="1"/>
</dbReference>
<dbReference type="InterPro" id="IPR016137">
    <property type="entry name" value="RGS"/>
</dbReference>
<dbReference type="Proteomes" id="UP000288216">
    <property type="component" value="Unassembled WGS sequence"/>
</dbReference>
<dbReference type="OMA" id="WQWRNSL"/>
<dbReference type="PRINTS" id="PR01301">
    <property type="entry name" value="RGSPROTEIN"/>
</dbReference>
<organism evidence="2 3">
    <name type="scientific">Scyliorhinus torazame</name>
    <name type="common">Cloudy catshark</name>
    <name type="synonym">Catulus torazame</name>
    <dbReference type="NCBI Taxonomy" id="75743"/>
    <lineage>
        <taxon>Eukaryota</taxon>
        <taxon>Metazoa</taxon>
        <taxon>Chordata</taxon>
        <taxon>Craniata</taxon>
        <taxon>Vertebrata</taxon>
        <taxon>Chondrichthyes</taxon>
        <taxon>Elasmobranchii</taxon>
        <taxon>Galeomorphii</taxon>
        <taxon>Galeoidea</taxon>
        <taxon>Carcharhiniformes</taxon>
        <taxon>Scyliorhinidae</taxon>
        <taxon>Scyliorhinus</taxon>
    </lineage>
</organism>
<dbReference type="STRING" id="75743.A0A401PKU2"/>
<dbReference type="Gene3D" id="1.10.167.10">
    <property type="entry name" value="Regulator of G-protein Signalling 4, domain 2"/>
    <property type="match status" value="1"/>
</dbReference>
<evidence type="ECO:0000313" key="3">
    <source>
        <dbReference type="Proteomes" id="UP000288216"/>
    </source>
</evidence>
<dbReference type="PANTHER" id="PTHR10845">
    <property type="entry name" value="REGULATOR OF G PROTEIN SIGNALING"/>
    <property type="match status" value="1"/>
</dbReference>
<accession>A0A401PKU2</accession>
<keyword evidence="3" id="KW-1185">Reference proteome</keyword>
<dbReference type="InterPro" id="IPR044926">
    <property type="entry name" value="RGS_subdomain_2"/>
</dbReference>
<dbReference type="AlphaFoldDB" id="A0A401PKU2"/>
<dbReference type="EMBL" id="BFAA01000729">
    <property type="protein sequence ID" value="GCB73754.1"/>
    <property type="molecule type" value="Genomic_DNA"/>
</dbReference>
<dbReference type="InterPro" id="IPR036305">
    <property type="entry name" value="RGS_sf"/>
</dbReference>
<feature type="domain" description="RGS" evidence="1">
    <location>
        <begin position="64"/>
        <end position="180"/>
    </location>
</feature>
<dbReference type="InterPro" id="IPR024066">
    <property type="entry name" value="RGS_subdom1/3"/>
</dbReference>
<protein>
    <recommendedName>
        <fullName evidence="1">RGS domain-containing protein</fullName>
    </recommendedName>
</protein>
<dbReference type="SUPFAM" id="SSF48097">
    <property type="entry name" value="Regulator of G-protein signaling, RGS"/>
    <property type="match status" value="1"/>
</dbReference>